<sequence length="156" mass="17011">MRHIGIDPGLSGAIAVLTDDSLQIHDMPVMTVDRNGKAKRQVSANELAELLNLYAGKDCHVYCERVGAVSGQGVTSVFSFGRSFGMIEGILAALKMPVTFVAPATWTRAIGRSPGKDASRSRAMELFPNYEYFFKRVKDDGRADAALIAHWGRKHG</sequence>
<dbReference type="EMBL" id="LR796963">
    <property type="protein sequence ID" value="CAB4178188.1"/>
    <property type="molecule type" value="Genomic_DNA"/>
</dbReference>
<dbReference type="InterPro" id="IPR036397">
    <property type="entry name" value="RNaseH_sf"/>
</dbReference>
<name>A0A6J5Q9R1_9CAUD</name>
<dbReference type="PANTHER" id="PTHR36015:SF6">
    <property type="entry name" value="HOLLIDAY JUNCTION RESOLVASE MOC1, CHLOROPLASTIC-RELATED"/>
    <property type="match status" value="1"/>
</dbReference>
<reference evidence="1" key="1">
    <citation type="submission" date="2020-05" db="EMBL/GenBank/DDBJ databases">
        <authorList>
            <person name="Chiriac C."/>
            <person name="Salcher M."/>
            <person name="Ghai R."/>
            <person name="Kavagutti S V."/>
        </authorList>
    </citation>
    <scope>NUCLEOTIDE SEQUENCE</scope>
</reference>
<dbReference type="CDD" id="cd22992">
    <property type="entry name" value="MOC1"/>
    <property type="match status" value="1"/>
</dbReference>
<organism evidence="1">
    <name type="scientific">uncultured Caudovirales phage</name>
    <dbReference type="NCBI Taxonomy" id="2100421"/>
    <lineage>
        <taxon>Viruses</taxon>
        <taxon>Duplodnaviria</taxon>
        <taxon>Heunggongvirae</taxon>
        <taxon>Uroviricota</taxon>
        <taxon>Caudoviricetes</taxon>
        <taxon>Peduoviridae</taxon>
        <taxon>Maltschvirus</taxon>
        <taxon>Maltschvirus maltsch</taxon>
    </lineage>
</organism>
<proteinExistence type="predicted"/>
<dbReference type="GO" id="GO:0008821">
    <property type="term" value="F:crossover junction DNA endonuclease activity"/>
    <property type="evidence" value="ECO:0007669"/>
    <property type="project" value="InterPro"/>
</dbReference>
<dbReference type="Gene3D" id="3.30.420.10">
    <property type="entry name" value="Ribonuclease H-like superfamily/Ribonuclease H"/>
    <property type="match status" value="1"/>
</dbReference>
<dbReference type="InterPro" id="IPR045290">
    <property type="entry name" value="MOC1-like"/>
</dbReference>
<accession>A0A6J5Q9R1</accession>
<dbReference type="SUPFAM" id="SSF53098">
    <property type="entry name" value="Ribonuclease H-like"/>
    <property type="match status" value="1"/>
</dbReference>
<dbReference type="InterPro" id="IPR012337">
    <property type="entry name" value="RNaseH-like_sf"/>
</dbReference>
<dbReference type="GO" id="GO:0003676">
    <property type="term" value="F:nucleic acid binding"/>
    <property type="evidence" value="ECO:0007669"/>
    <property type="project" value="InterPro"/>
</dbReference>
<gene>
    <name evidence="1" type="ORF">UFOVP1016_42</name>
</gene>
<protein>
    <submittedName>
        <fullName evidence="1">Uncharacterized protein</fullName>
    </submittedName>
</protein>
<dbReference type="PANTHER" id="PTHR36015">
    <property type="entry name" value="HOLLIDAY JUNCTION RESOLVASE MOC1, CHLOROPLASTIC-RELATED"/>
    <property type="match status" value="1"/>
</dbReference>
<evidence type="ECO:0000313" key="1">
    <source>
        <dbReference type="EMBL" id="CAB4178188.1"/>
    </source>
</evidence>